<keyword evidence="2" id="KW-1185">Reference proteome</keyword>
<reference evidence="1" key="1">
    <citation type="journal article" date="2020" name="bioRxiv">
        <title>Comparative genomics of Chlamydomonas.</title>
        <authorList>
            <person name="Craig R.J."/>
            <person name="Hasan A.R."/>
            <person name="Ness R.W."/>
            <person name="Keightley P.D."/>
        </authorList>
    </citation>
    <scope>NUCLEOTIDE SEQUENCE</scope>
    <source>
        <strain evidence="1">CCAP 11/70</strain>
    </source>
</reference>
<evidence type="ECO:0000313" key="2">
    <source>
        <dbReference type="Proteomes" id="UP000612055"/>
    </source>
</evidence>
<gene>
    <name evidence="1" type="ORF">HYH03_018712</name>
</gene>
<sequence>MLKRKRSSSCLGGDSPPDLHILVAGREEPLPAHRRVLSLFSGVVDGLPSNTDGSPTPWDLRGLVLDGESEPVAAAVVERWLDAVYSRLDVSRQLPAPATLEEARPLLLLADAVDTSPAVLQALGGALAERPDLALTVAVGELKLDLQLKGRLHCIVTGALEYCLEPTGSSSGSWHMLVAKETFDQHKDAFPSAVARELESWLHLAGRLNLVPLARALMGVVKAQLAPNTLSLLQSSVGSVFSPRVLHFMPRELMFEGFVRDALVERPAQVNILSGDVSIVMASPLAAAWYGKPLGSTAQGKAELHPDGRATPKIGNGGVAVTAFMGGPNPEACAKLVEEAVAKALEEE</sequence>
<protein>
    <submittedName>
        <fullName evidence="1">Uncharacterized protein</fullName>
    </submittedName>
</protein>
<accession>A0A835XG15</accession>
<dbReference type="OrthoDB" id="547591at2759"/>
<organism evidence="1 2">
    <name type="scientific">Edaphochlamys debaryana</name>
    <dbReference type="NCBI Taxonomy" id="47281"/>
    <lineage>
        <taxon>Eukaryota</taxon>
        <taxon>Viridiplantae</taxon>
        <taxon>Chlorophyta</taxon>
        <taxon>core chlorophytes</taxon>
        <taxon>Chlorophyceae</taxon>
        <taxon>CS clade</taxon>
        <taxon>Chlamydomonadales</taxon>
        <taxon>Chlamydomonadales incertae sedis</taxon>
        <taxon>Edaphochlamys</taxon>
    </lineage>
</organism>
<evidence type="ECO:0000313" key="1">
    <source>
        <dbReference type="EMBL" id="KAG2482362.1"/>
    </source>
</evidence>
<dbReference type="Proteomes" id="UP000612055">
    <property type="component" value="Unassembled WGS sequence"/>
</dbReference>
<name>A0A835XG15_9CHLO</name>
<dbReference type="EMBL" id="JAEHOE010000229">
    <property type="protein sequence ID" value="KAG2482362.1"/>
    <property type="molecule type" value="Genomic_DNA"/>
</dbReference>
<proteinExistence type="predicted"/>
<dbReference type="AlphaFoldDB" id="A0A835XG15"/>
<comment type="caution">
    <text evidence="1">The sequence shown here is derived from an EMBL/GenBank/DDBJ whole genome shotgun (WGS) entry which is preliminary data.</text>
</comment>